<protein>
    <submittedName>
        <fullName evidence="2">Histidinol phosphatase of the PHP family protein</fullName>
    </submittedName>
</protein>
<dbReference type="SUPFAM" id="SSF47802">
    <property type="entry name" value="DNA polymerase beta, N-terminal domain-like"/>
    <property type="match status" value="1"/>
</dbReference>
<dbReference type="Proteomes" id="UP000223606">
    <property type="component" value="Chromosome 1"/>
</dbReference>
<sequence length="91" mass="9712">MPGAVTPESTSDATDGHPKGGPIAENAAIASRLRNFSDLLDQQGAYGFRSRAYRRAAAALAGDWFERHFGKPEEHRAQSDPGGGGKHAVHR</sequence>
<keyword evidence="3" id="KW-1185">Reference proteome</keyword>
<proteinExistence type="predicted"/>
<evidence type="ECO:0000256" key="1">
    <source>
        <dbReference type="SAM" id="MobiDB-lite"/>
    </source>
</evidence>
<evidence type="ECO:0000313" key="3">
    <source>
        <dbReference type="Proteomes" id="UP000223606"/>
    </source>
</evidence>
<dbReference type="EMBL" id="LT960614">
    <property type="protein sequence ID" value="SON56338.1"/>
    <property type="molecule type" value="Genomic_DNA"/>
</dbReference>
<dbReference type="AlphaFoldDB" id="A0A2C9D884"/>
<dbReference type="Gene3D" id="1.10.150.110">
    <property type="entry name" value="DNA polymerase beta, N-terminal domain-like"/>
    <property type="match status" value="1"/>
</dbReference>
<feature type="compositionally biased region" description="Gly residues" evidence="1">
    <location>
        <begin position="81"/>
        <end position="91"/>
    </location>
</feature>
<name>A0A2C9D884_9HYPH</name>
<dbReference type="InterPro" id="IPR027421">
    <property type="entry name" value="DNA_pol_lamdba_lyase_dom_sf"/>
</dbReference>
<accession>A0A2C9D884</accession>
<evidence type="ECO:0000313" key="2">
    <source>
        <dbReference type="EMBL" id="SON56338.1"/>
    </source>
</evidence>
<reference evidence="3" key="1">
    <citation type="submission" date="2017-09" db="EMBL/GenBank/DDBJ databases">
        <title>Genome sequence of Nannocystis excedens DSM 71.</title>
        <authorList>
            <person name="Blom J."/>
        </authorList>
    </citation>
    <scope>NUCLEOTIDE SEQUENCE [LARGE SCALE GENOMIC DNA]</scope>
    <source>
        <strain evidence="3">type strain: E19</strain>
    </source>
</reference>
<feature type="region of interest" description="Disordered" evidence="1">
    <location>
        <begin position="1"/>
        <end position="23"/>
    </location>
</feature>
<feature type="region of interest" description="Disordered" evidence="1">
    <location>
        <begin position="71"/>
        <end position="91"/>
    </location>
</feature>
<organism evidence="2 3">
    <name type="scientific">Hartmannibacter diazotrophicus</name>
    <dbReference type="NCBI Taxonomy" id="1482074"/>
    <lineage>
        <taxon>Bacteria</taxon>
        <taxon>Pseudomonadati</taxon>
        <taxon>Pseudomonadota</taxon>
        <taxon>Alphaproteobacteria</taxon>
        <taxon>Hyphomicrobiales</taxon>
        <taxon>Pleomorphomonadaceae</taxon>
        <taxon>Hartmannibacter</taxon>
    </lineage>
</organism>
<gene>
    <name evidence="2" type="ORF">HDIA_2797</name>
</gene>
<dbReference type="KEGG" id="hdi:HDIA_2797"/>